<name>A0ABS9H3G9_9BACL</name>
<keyword evidence="9" id="KW-1185">Reference proteome</keyword>
<dbReference type="RefSeq" id="WP_236335910.1">
    <property type="nucleotide sequence ID" value="NZ_JAKIJS010000001.1"/>
</dbReference>
<organism evidence="8 9">
    <name type="scientific">Pseudalkalibacillus berkeleyi</name>
    <dbReference type="NCBI Taxonomy" id="1069813"/>
    <lineage>
        <taxon>Bacteria</taxon>
        <taxon>Bacillati</taxon>
        <taxon>Bacillota</taxon>
        <taxon>Bacilli</taxon>
        <taxon>Bacillales</taxon>
        <taxon>Fictibacillaceae</taxon>
        <taxon>Pseudalkalibacillus</taxon>
    </lineage>
</organism>
<dbReference type="Gene3D" id="1.10.3720.10">
    <property type="entry name" value="MetI-like"/>
    <property type="match status" value="1"/>
</dbReference>
<keyword evidence="4 6" id="KW-1133">Transmembrane helix</keyword>
<dbReference type="EMBL" id="JAKIJS010000001">
    <property type="protein sequence ID" value="MCF6138626.1"/>
    <property type="molecule type" value="Genomic_DNA"/>
</dbReference>
<feature type="transmembrane region" description="Helical" evidence="6">
    <location>
        <begin position="277"/>
        <end position="296"/>
    </location>
</feature>
<comment type="similarity">
    <text evidence="6">Belongs to the binding-protein-dependent transport system permease family.</text>
</comment>
<keyword evidence="2 6" id="KW-0813">Transport</keyword>
<feature type="domain" description="ABC transmembrane type-1" evidence="7">
    <location>
        <begin position="78"/>
        <end position="296"/>
    </location>
</feature>
<dbReference type="PANTHER" id="PTHR43839">
    <property type="entry name" value="OPPC IN A BINDING PROTEIN-DEPENDENT TRANSPORT SYSTEM"/>
    <property type="match status" value="1"/>
</dbReference>
<comment type="caution">
    <text evidence="8">The sequence shown here is derived from an EMBL/GenBank/DDBJ whole genome shotgun (WGS) entry which is preliminary data.</text>
</comment>
<feature type="transmembrane region" description="Helical" evidence="6">
    <location>
        <begin position="122"/>
        <end position="139"/>
    </location>
</feature>
<evidence type="ECO:0000256" key="2">
    <source>
        <dbReference type="ARBA" id="ARBA00022448"/>
    </source>
</evidence>
<dbReference type="SUPFAM" id="SSF161098">
    <property type="entry name" value="MetI-like"/>
    <property type="match status" value="1"/>
</dbReference>
<evidence type="ECO:0000256" key="3">
    <source>
        <dbReference type="ARBA" id="ARBA00022692"/>
    </source>
</evidence>
<dbReference type="CDD" id="cd06261">
    <property type="entry name" value="TM_PBP2"/>
    <property type="match status" value="1"/>
</dbReference>
<evidence type="ECO:0000256" key="6">
    <source>
        <dbReference type="RuleBase" id="RU363032"/>
    </source>
</evidence>
<keyword evidence="3 6" id="KW-0812">Transmembrane</keyword>
<sequence>MTWNILKQPQFMIGTLIILSLLGLSFGFDQLFKMPEQVKYLYKNGSLVGVAPFTPSEVPPFGTDKFGRSLFHMIIKGAKYTLVIAFGIALIRVFLALMLSMVYHRFYKKLSAFFKDIIESTIFIPSSILAFLLLAPLTVHQVQEGKSIAEILTIQCIILVLIGVPQLISTFSNDMMKISEKEYIVSTHSLGAKPIYVYFKHIIPEMATRVLLVITQQIIQVLILLAHLGVLLIFLGGRSTFTVGDIFNEHEVFTSQTGEWAGLIGHNFNEIMLKPHVLLIPLAFFSLTIFALNLVINGIQNHIKPLIRGGGRR</sequence>
<feature type="transmembrane region" description="Helical" evidence="6">
    <location>
        <begin position="80"/>
        <end position="102"/>
    </location>
</feature>
<evidence type="ECO:0000313" key="9">
    <source>
        <dbReference type="Proteomes" id="UP001649381"/>
    </source>
</evidence>
<evidence type="ECO:0000259" key="7">
    <source>
        <dbReference type="PROSITE" id="PS50928"/>
    </source>
</evidence>
<feature type="transmembrane region" description="Helical" evidence="6">
    <location>
        <begin position="12"/>
        <end position="32"/>
    </location>
</feature>
<dbReference type="PANTHER" id="PTHR43839:SF3">
    <property type="entry name" value="OLIGOPEPTIDE ABC TRANSPORTER, PERMEASE PROTEIN"/>
    <property type="match status" value="1"/>
</dbReference>
<accession>A0ABS9H3G9</accession>
<evidence type="ECO:0000313" key="8">
    <source>
        <dbReference type="EMBL" id="MCF6138626.1"/>
    </source>
</evidence>
<dbReference type="Pfam" id="PF00528">
    <property type="entry name" value="BPD_transp_1"/>
    <property type="match status" value="1"/>
</dbReference>
<dbReference type="PROSITE" id="PS50928">
    <property type="entry name" value="ABC_TM1"/>
    <property type="match status" value="1"/>
</dbReference>
<evidence type="ECO:0000256" key="4">
    <source>
        <dbReference type="ARBA" id="ARBA00022989"/>
    </source>
</evidence>
<protein>
    <submittedName>
        <fullName evidence="8">ABC transporter permease subunit</fullName>
    </submittedName>
</protein>
<dbReference type="Proteomes" id="UP001649381">
    <property type="component" value="Unassembled WGS sequence"/>
</dbReference>
<proteinExistence type="inferred from homology"/>
<keyword evidence="5 6" id="KW-0472">Membrane</keyword>
<feature type="transmembrane region" description="Helical" evidence="6">
    <location>
        <begin position="151"/>
        <end position="171"/>
    </location>
</feature>
<dbReference type="InterPro" id="IPR000515">
    <property type="entry name" value="MetI-like"/>
</dbReference>
<evidence type="ECO:0000256" key="5">
    <source>
        <dbReference type="ARBA" id="ARBA00023136"/>
    </source>
</evidence>
<comment type="subcellular location">
    <subcellularLocation>
        <location evidence="6">Cell membrane</location>
        <topology evidence="6">Multi-pass membrane protein</topology>
    </subcellularLocation>
    <subcellularLocation>
        <location evidence="1">Membrane</location>
        <topology evidence="1">Multi-pass membrane protein</topology>
    </subcellularLocation>
</comment>
<feature type="transmembrane region" description="Helical" evidence="6">
    <location>
        <begin position="211"/>
        <end position="235"/>
    </location>
</feature>
<gene>
    <name evidence="8" type="ORF">L2716_12885</name>
</gene>
<reference evidence="8 9" key="1">
    <citation type="submission" date="2022-01" db="EMBL/GenBank/DDBJ databases">
        <title>Alkalihalobacillus sp. EGI L200015, a novel bacterium isolated from a salt lake sediment.</title>
        <authorList>
            <person name="Gao L."/>
            <person name="Fang B.-Z."/>
            <person name="Li W.-J."/>
        </authorList>
    </citation>
    <scope>NUCLEOTIDE SEQUENCE [LARGE SCALE GENOMIC DNA]</scope>
    <source>
        <strain evidence="8 9">KCTC 12718</strain>
    </source>
</reference>
<evidence type="ECO:0000256" key="1">
    <source>
        <dbReference type="ARBA" id="ARBA00004141"/>
    </source>
</evidence>
<dbReference type="InterPro" id="IPR035906">
    <property type="entry name" value="MetI-like_sf"/>
</dbReference>